<feature type="compositionally biased region" description="Low complexity" evidence="1">
    <location>
        <begin position="131"/>
        <end position="146"/>
    </location>
</feature>
<feature type="region of interest" description="Disordered" evidence="1">
    <location>
        <begin position="117"/>
        <end position="146"/>
    </location>
</feature>
<feature type="region of interest" description="Disordered" evidence="1">
    <location>
        <begin position="66"/>
        <end position="94"/>
    </location>
</feature>
<evidence type="ECO:0000313" key="3">
    <source>
        <dbReference type="EMBL" id="CAE7535419.1"/>
    </source>
</evidence>
<dbReference type="OrthoDB" id="10278444at2759"/>
<protein>
    <submittedName>
        <fullName evidence="3">Uncharacterized protein</fullName>
    </submittedName>
</protein>
<keyword evidence="2" id="KW-0472">Membrane</keyword>
<feature type="non-terminal residue" evidence="3">
    <location>
        <position position="1120"/>
    </location>
</feature>
<keyword evidence="2" id="KW-0812">Transmembrane</keyword>
<reference evidence="3" key="1">
    <citation type="submission" date="2021-02" db="EMBL/GenBank/DDBJ databases">
        <authorList>
            <person name="Dougan E. K."/>
            <person name="Rhodes N."/>
            <person name="Thang M."/>
            <person name="Chan C."/>
        </authorList>
    </citation>
    <scope>NUCLEOTIDE SEQUENCE</scope>
</reference>
<dbReference type="AlphaFoldDB" id="A0A812TQ56"/>
<proteinExistence type="predicted"/>
<comment type="caution">
    <text evidence="3">The sequence shown here is derived from an EMBL/GenBank/DDBJ whole genome shotgun (WGS) entry which is preliminary data.</text>
</comment>
<name>A0A812TQ56_9DINO</name>
<sequence>MVQKAVNAVRKAEAKELAATNEKWEAFQKSLKKSFIQERTKFMEKQAKLMAKQAEANDVAMKDSVAGHPQGPAETKPHRVHTTEEEYSGRQNDATAGRRISKWRMVREGVYTEVHSPIPPDPYQMSPSVGSRASIPRPIRTSSRPRIGQAKLSVKALGRQPLPRTKSGASLGEKLDKKWHKETESLIQITESEQEDDEAMPVGDLVRMRHLGNVLGGFFGWSAAEPNNREQETCGLEGYGHAWEHAWRADNSQRIYDIFDLGDRIVDWWTTQWSMRQILVQQTCAGYLLTILVLHLLTCFVWVLAGNIGGTEAMPPTAAQRWQNKWQLNGNYEVQPPGTMLMRTDLDQERIEAVHTSMWVAAPYYESEMIDAEMQFPLSKGLLKEAIRTSANIIPDFFDELLPTTPQVIGGTVFAFYANTPLTKEAVLQQIADLEVADAKIYGFGHTSKLRLLYPQRWNPAVDPPLPKVGLHATYQSQDDHVIQEIHSDDAMTVEVAAAMALELETGEHWISVPEDKVSYLSHTGRRIWEHCAALEGESPEEPERSVIFVDIRGLTHFPQWIQVPTKIFDPAEYDSDKIKVRSEEVLTLYMRHEDGNNDSEAETTVASYLAPTTVGNTRCSSQYQIALDKAESWEKLLRQTKEHVELHMYTDGSANAAKKTSGYAVIILVKLGIALPHLESSTDRTGVTHIRPGHWTKPWPLGPSKLRLQQASFGWCRHKPFFRRLRVKMFYDCMAAGRAAGGQWTAPNALGDKTHDLELYLRGQCNIDLELCHVKGPHSADYIRENQVQEIISWVNPHFDNGCNEDHRMVEIELVLECFEQPAWNVHPDDHCQRLQKYLCHALQVHFPAQIRSRAIIITEDAWRLSEQKDQLKARTSYRKKLWDDLSDMAWTILKGGEGRHIGPSIRKCNLIYQTVAAAVTVATQRIKRSLAQAKTKFLDKQHSLELIVTAVAPSESLHIENPAESCQADAGGYRKFVKGTYCRACETEFWTTGVHTLATSEEPLQQIQPGYGNKKRRQQELEQFTPAPPRRLGTAKPIAPMTDIREWENMLHSELCEAIDGAEDWEDEDETVDKLSVVILCPDEIDHVFDRVIDELEFLHADPDHRKWTSDEQQNLGK</sequence>
<evidence type="ECO:0000313" key="4">
    <source>
        <dbReference type="Proteomes" id="UP000601435"/>
    </source>
</evidence>
<feature type="compositionally biased region" description="Basic and acidic residues" evidence="1">
    <location>
        <begin position="75"/>
        <end position="88"/>
    </location>
</feature>
<keyword evidence="4" id="KW-1185">Reference proteome</keyword>
<gene>
    <name evidence="3" type="ORF">SNEC2469_LOCUS15401</name>
</gene>
<feature type="transmembrane region" description="Helical" evidence="2">
    <location>
        <begin position="284"/>
        <end position="305"/>
    </location>
</feature>
<evidence type="ECO:0000256" key="2">
    <source>
        <dbReference type="SAM" id="Phobius"/>
    </source>
</evidence>
<accession>A0A812TQ56</accession>
<keyword evidence="2" id="KW-1133">Transmembrane helix</keyword>
<organism evidence="3 4">
    <name type="scientific">Symbiodinium necroappetens</name>
    <dbReference type="NCBI Taxonomy" id="1628268"/>
    <lineage>
        <taxon>Eukaryota</taxon>
        <taxon>Sar</taxon>
        <taxon>Alveolata</taxon>
        <taxon>Dinophyceae</taxon>
        <taxon>Suessiales</taxon>
        <taxon>Symbiodiniaceae</taxon>
        <taxon>Symbiodinium</taxon>
    </lineage>
</organism>
<evidence type="ECO:0000256" key="1">
    <source>
        <dbReference type="SAM" id="MobiDB-lite"/>
    </source>
</evidence>
<dbReference type="EMBL" id="CAJNJA010024972">
    <property type="protein sequence ID" value="CAE7535419.1"/>
    <property type="molecule type" value="Genomic_DNA"/>
</dbReference>
<dbReference type="Proteomes" id="UP000601435">
    <property type="component" value="Unassembled WGS sequence"/>
</dbReference>